<dbReference type="Gene3D" id="3.40.50.300">
    <property type="entry name" value="P-loop containing nucleotide triphosphate hydrolases"/>
    <property type="match status" value="1"/>
</dbReference>
<keyword evidence="2" id="KW-0547">Nucleotide-binding</keyword>
<feature type="domain" description="Dynamin N-terminal" evidence="6">
    <location>
        <begin position="86"/>
        <end position="250"/>
    </location>
</feature>
<dbReference type="PANTHER" id="PTHR10465">
    <property type="entry name" value="TRANSMEMBRANE GTPASE FZO1"/>
    <property type="match status" value="1"/>
</dbReference>
<gene>
    <name evidence="7" type="ORF">ACFSY7_07860</name>
</gene>
<evidence type="ECO:0000256" key="5">
    <source>
        <dbReference type="ARBA" id="ARBA00023136"/>
    </source>
</evidence>
<reference evidence="8" key="1">
    <citation type="journal article" date="2019" name="Int. J. Syst. Evol. Microbiol.">
        <title>The Global Catalogue of Microorganisms (GCM) 10K type strain sequencing project: providing services to taxonomists for standard genome sequencing and annotation.</title>
        <authorList>
            <consortium name="The Broad Institute Genomics Platform"/>
            <consortium name="The Broad Institute Genome Sequencing Center for Infectious Disease"/>
            <person name="Wu L."/>
            <person name="Ma J."/>
        </authorList>
    </citation>
    <scope>NUCLEOTIDE SEQUENCE [LARGE SCALE GENOMIC DNA]</scope>
    <source>
        <strain evidence="8">KCTC 33522</strain>
    </source>
</reference>
<keyword evidence="8" id="KW-1185">Reference proteome</keyword>
<evidence type="ECO:0000313" key="7">
    <source>
        <dbReference type="EMBL" id="MFD2868412.1"/>
    </source>
</evidence>
<dbReference type="PANTHER" id="PTHR10465:SF0">
    <property type="entry name" value="SARCALUMENIN"/>
    <property type="match status" value="1"/>
</dbReference>
<name>A0ABW5Y000_9BACL</name>
<protein>
    <submittedName>
        <fullName evidence="7">Dynamin family protein</fullName>
    </submittedName>
</protein>
<proteinExistence type="predicted"/>
<accession>A0ABW5Y000</accession>
<dbReference type="InterPro" id="IPR027417">
    <property type="entry name" value="P-loop_NTPase"/>
</dbReference>
<evidence type="ECO:0000256" key="1">
    <source>
        <dbReference type="ARBA" id="ARBA00004370"/>
    </source>
</evidence>
<dbReference type="Proteomes" id="UP001597568">
    <property type="component" value="Unassembled WGS sequence"/>
</dbReference>
<comment type="subcellular location">
    <subcellularLocation>
        <location evidence="1">Membrane</location>
    </subcellularLocation>
</comment>
<keyword evidence="3" id="KW-0378">Hydrolase</keyword>
<dbReference type="EMBL" id="JBHUOR010000040">
    <property type="protein sequence ID" value="MFD2868412.1"/>
    <property type="molecule type" value="Genomic_DNA"/>
</dbReference>
<dbReference type="RefSeq" id="WP_380147469.1">
    <property type="nucleotide sequence ID" value="NZ_JBHUOR010000040.1"/>
</dbReference>
<keyword evidence="4" id="KW-0342">GTP-binding</keyword>
<evidence type="ECO:0000313" key="8">
    <source>
        <dbReference type="Proteomes" id="UP001597568"/>
    </source>
</evidence>
<dbReference type="SUPFAM" id="SSF52540">
    <property type="entry name" value="P-loop containing nucleoside triphosphate hydrolases"/>
    <property type="match status" value="1"/>
</dbReference>
<dbReference type="Pfam" id="PF00350">
    <property type="entry name" value="Dynamin_N"/>
    <property type="match status" value="1"/>
</dbReference>
<keyword evidence="5" id="KW-0472">Membrane</keyword>
<evidence type="ECO:0000256" key="4">
    <source>
        <dbReference type="ARBA" id="ARBA00023134"/>
    </source>
</evidence>
<organism evidence="7 8">
    <name type="scientific">Kurthia populi</name>
    <dbReference type="NCBI Taxonomy" id="1562132"/>
    <lineage>
        <taxon>Bacteria</taxon>
        <taxon>Bacillati</taxon>
        <taxon>Bacillota</taxon>
        <taxon>Bacilli</taxon>
        <taxon>Bacillales</taxon>
        <taxon>Caryophanaceae</taxon>
        <taxon>Kurthia</taxon>
    </lineage>
</organism>
<sequence length="536" mass="61710">MTLSLPCSDEIFRQFDLLKNITRNNDVQTISVNLIKLEKLLYEQLPEEIKDLAPPNFPELYFNFKVEYGKMRDFMLYEPLIGKHVVALGGGFSSGKSTFLNTLLNTKVLPAKIDPSTSVATYIVSGEEIKVQGINVFDTKMNLSLEDLKMIAHGFGRSTDNEGEIISEEITLGHILKNLFLQIPTQSFENIAFLDTPGYSKADVSTHSTKTDEKIARAQLNTADYILWFVPADAGTITEQDIQFIKTLYTEIPLCVIVNKADKKTDNDLELIVENIKQVLDLKGIRYTNVFTFSRKKHQEYDKTFILSQLAEWDKAVYEESFAYNFKKLFVRCREYYEKQISIENRRLNHLNQALTLAESEIQDYLISLVLESKVRIQLLKETKQKLKLLQDNFFVELKFVADQVGICMPEPEEIELLKDKTQNLSQLLQAYKQKHNIKESYDIEALLSKTFANTVSKFFEQPGQKNYATRLAGILENELTLLPEEVKFNDYLNRNSAIFSVLNNNLEISEDKKDLNVNLEQLNQFTTILKKTLED</sequence>
<dbReference type="InterPro" id="IPR027094">
    <property type="entry name" value="Mitofusin_fam"/>
</dbReference>
<evidence type="ECO:0000256" key="3">
    <source>
        <dbReference type="ARBA" id="ARBA00022801"/>
    </source>
</evidence>
<dbReference type="InterPro" id="IPR045063">
    <property type="entry name" value="Dynamin_N"/>
</dbReference>
<comment type="caution">
    <text evidence="7">The sequence shown here is derived from an EMBL/GenBank/DDBJ whole genome shotgun (WGS) entry which is preliminary data.</text>
</comment>
<evidence type="ECO:0000256" key="2">
    <source>
        <dbReference type="ARBA" id="ARBA00022741"/>
    </source>
</evidence>
<evidence type="ECO:0000259" key="6">
    <source>
        <dbReference type="Pfam" id="PF00350"/>
    </source>
</evidence>